<dbReference type="Proteomes" id="UP000596827">
    <property type="component" value="Unassembled WGS sequence"/>
</dbReference>
<dbReference type="RefSeq" id="WP_187081224.1">
    <property type="nucleotide sequence ID" value="NZ_JACORU010000003.1"/>
</dbReference>
<dbReference type="AlphaFoldDB" id="A0A923S1T1"/>
<keyword evidence="2" id="KW-1185">Reference proteome</keyword>
<reference evidence="1" key="1">
    <citation type="submission" date="2020-08" db="EMBL/GenBank/DDBJ databases">
        <title>Ramlibacter sp. GTP1 16S ribosomal RNA gene genome sequencing and assembly.</title>
        <authorList>
            <person name="Kang M."/>
        </authorList>
    </citation>
    <scope>NUCLEOTIDE SEQUENCE</scope>
    <source>
        <strain evidence="1">GTP1</strain>
    </source>
</reference>
<proteinExistence type="predicted"/>
<organism evidence="1 2">
    <name type="scientific">Ramlibacter albus</name>
    <dbReference type="NCBI Taxonomy" id="2079448"/>
    <lineage>
        <taxon>Bacteria</taxon>
        <taxon>Pseudomonadati</taxon>
        <taxon>Pseudomonadota</taxon>
        <taxon>Betaproteobacteria</taxon>
        <taxon>Burkholderiales</taxon>
        <taxon>Comamonadaceae</taxon>
        <taxon>Ramlibacter</taxon>
    </lineage>
</organism>
<comment type="caution">
    <text evidence="1">The sequence shown here is derived from an EMBL/GenBank/DDBJ whole genome shotgun (WGS) entry which is preliminary data.</text>
</comment>
<evidence type="ECO:0000313" key="1">
    <source>
        <dbReference type="EMBL" id="MBC5764749.1"/>
    </source>
</evidence>
<dbReference type="EMBL" id="JACORU010000003">
    <property type="protein sequence ID" value="MBC5764749.1"/>
    <property type="molecule type" value="Genomic_DNA"/>
</dbReference>
<evidence type="ECO:0000313" key="2">
    <source>
        <dbReference type="Proteomes" id="UP000596827"/>
    </source>
</evidence>
<protein>
    <recommendedName>
        <fullName evidence="3">Glycosyltransferase</fullName>
    </recommendedName>
</protein>
<accession>A0A923S1T1</accession>
<dbReference type="SUPFAM" id="SSF53448">
    <property type="entry name" value="Nucleotide-diphospho-sugar transferases"/>
    <property type="match status" value="1"/>
</dbReference>
<dbReference type="InterPro" id="IPR029044">
    <property type="entry name" value="Nucleotide-diphossugar_trans"/>
</dbReference>
<evidence type="ECO:0008006" key="3">
    <source>
        <dbReference type="Google" id="ProtNLM"/>
    </source>
</evidence>
<gene>
    <name evidence="1" type="ORF">H8R02_09830</name>
</gene>
<sequence>MTPAQQLVFVTAVSRVDVLRERLLASPCIRERKRKLVAYFNVASAAEAFNAAMASVTSAGTWLVWVHQDVVLPEGWDERFLAALDEAQRTFPDLAVAGIYGMSGSTRAGHVLDRGNLLRESAALPCAVDSLDELLFAVRADSGLRLDPDLAFDFYGTDIVLQAQASGMRAAVVDAYCEHWSDTPAGTPIPPSMADRIVRSGRAFEAKWASRLPVHTSWLAVERPGDVERFIDSLR</sequence>
<dbReference type="Gene3D" id="3.90.550.10">
    <property type="entry name" value="Spore Coat Polysaccharide Biosynthesis Protein SpsA, Chain A"/>
    <property type="match status" value="1"/>
</dbReference>
<name>A0A923S1T1_9BURK</name>